<proteinExistence type="predicted"/>
<sequence length="668" mass="73260">MEGSVVGIGNCQVEVMIRIAGDALGLTPRFIHSNRFRADKAFASEVISDAQLVFANYGQLHAEVTQFIRDELGRSVPVLPAPKFYFIGFHPDVVLPSSVEGERRTLPLGNTNSAILLAAFRQGLSVGEAVTLFKDEVFEALGYYDAYPLAVRMLVKQCLRCGIDVRRFLPRWLNKGPFVYVPLHPRADVLRDVTVLLLQSVDLLGAGAKVDPGEDMFARNVIWPIYPEIGDRLGLPGNYVFMPKNTALKAEARFDPMDLQTFTERTFAIYAAEPPDYTCFSRHDDPNFHNLRRFLRSRARGSGRGNDNPYRGLPVTSWWAKAVAAPAMQAVDPVVGAKFTIGRTEKVATAGSCFAQHIAQRLTAAGLNYLVTEQAPPECADPASEDYGLFTARFGNIYTVRQLLQLAHRAYGAFVPETQLWPVGDDGFVDPFRPRIGAAPFATRDALERSRDVHFAAVREMFETADVFIFTLGLTEAWQAAADGAEVPLAPGVVGADVPQGAYVPVNHKVADVIADLHELIALFRQHNAAARIVLTVSPVPLIATFEAEHVLTATTYSKSVLRAAAGEVASHYDHVDYFPSFEIVTGSFTRGRYFDTDLRTVKAAGVDHVMGRFLHHYYGMGGTELPAASDSSRRLVAETQAGMNVVCDEEEIAARSVDRPPASPLAS</sequence>
<protein>
    <submittedName>
        <fullName evidence="3">GSCFA domain-containing protein</fullName>
    </submittedName>
</protein>
<dbReference type="Pfam" id="PF08885">
    <property type="entry name" value="GSCFA"/>
    <property type="match status" value="1"/>
</dbReference>
<reference evidence="3 4" key="1">
    <citation type="submission" date="2020-08" db="EMBL/GenBank/DDBJ databases">
        <title>Sphingomonas sp. sand1-3 16S ribosomal RNA gene Genome sequencing and assembly.</title>
        <authorList>
            <person name="Kang M."/>
        </authorList>
    </citation>
    <scope>NUCLEOTIDE SEQUENCE [LARGE SCALE GENOMIC DNA]</scope>
    <source>
        <strain evidence="4">sand1-3</strain>
    </source>
</reference>
<dbReference type="InterPro" id="IPR041307">
    <property type="entry name" value="WcbI"/>
</dbReference>
<evidence type="ECO:0000313" key="4">
    <source>
        <dbReference type="Proteomes" id="UP000515861"/>
    </source>
</evidence>
<dbReference type="Proteomes" id="UP000515861">
    <property type="component" value="Chromosome"/>
</dbReference>
<name>A0A7G9L2B3_9SPHN</name>
<dbReference type="AlphaFoldDB" id="A0A7G9L2B3"/>
<feature type="domain" description="GSCFA" evidence="1">
    <location>
        <begin position="346"/>
        <end position="614"/>
    </location>
</feature>
<keyword evidence="4" id="KW-1185">Reference proteome</keyword>
<organism evidence="3 4">
    <name type="scientific">Sphingomonas sabuli</name>
    <dbReference type="NCBI Taxonomy" id="2764186"/>
    <lineage>
        <taxon>Bacteria</taxon>
        <taxon>Pseudomonadati</taxon>
        <taxon>Pseudomonadota</taxon>
        <taxon>Alphaproteobacteria</taxon>
        <taxon>Sphingomonadales</taxon>
        <taxon>Sphingomonadaceae</taxon>
        <taxon>Sphingomonas</taxon>
    </lineage>
</organism>
<feature type="domain" description="Polysaccharide biosynthesis enzyme WcbI" evidence="2">
    <location>
        <begin position="8"/>
        <end position="203"/>
    </location>
</feature>
<evidence type="ECO:0000313" key="3">
    <source>
        <dbReference type="EMBL" id="QNM82762.1"/>
    </source>
</evidence>
<accession>A0A7G9L2B3</accession>
<dbReference type="KEGG" id="ssau:H8M03_12375"/>
<dbReference type="Pfam" id="PF18588">
    <property type="entry name" value="WcbI"/>
    <property type="match status" value="1"/>
</dbReference>
<dbReference type="RefSeq" id="WP_187479717.1">
    <property type="nucleotide sequence ID" value="NZ_CP060697.1"/>
</dbReference>
<evidence type="ECO:0000259" key="2">
    <source>
        <dbReference type="Pfam" id="PF18588"/>
    </source>
</evidence>
<dbReference type="EMBL" id="CP060697">
    <property type="protein sequence ID" value="QNM82762.1"/>
    <property type="molecule type" value="Genomic_DNA"/>
</dbReference>
<evidence type="ECO:0000259" key="1">
    <source>
        <dbReference type="Pfam" id="PF08885"/>
    </source>
</evidence>
<dbReference type="InterPro" id="IPR014982">
    <property type="entry name" value="GSCFA"/>
</dbReference>
<gene>
    <name evidence="3" type="ORF">H8M03_12375</name>
</gene>